<dbReference type="EMBL" id="VSSQ01036909">
    <property type="protein sequence ID" value="MPM89494.1"/>
    <property type="molecule type" value="Genomic_DNA"/>
</dbReference>
<proteinExistence type="predicted"/>
<name>A0A645DJ57_9ZZZZ</name>
<comment type="caution">
    <text evidence="1">The sequence shown here is derived from an EMBL/GenBank/DDBJ whole genome shotgun (WGS) entry which is preliminary data.</text>
</comment>
<protein>
    <submittedName>
        <fullName evidence="1">Uncharacterized protein</fullName>
    </submittedName>
</protein>
<sequence length="207" mass="21610">MAVEVAVHERFTPCLAAQRTGDQAPGRLAGDQLAQVGKVLGLGQPAFIDLVALGEFEGHVLHGAVVGRSDHDLEAIQRGIELVGYLLLAAIVAGFACVAGETVGCTAQRGKHVGSAGDDGSDQVAQQGCLARARWAIDPQQPLPASKRGQNGVHSQLLGMHKPQVALGRPATVGIGLWHQPLDQRLGGNVGVDVQAWPRILAEQVLV</sequence>
<organism evidence="1">
    <name type="scientific">bioreactor metagenome</name>
    <dbReference type="NCBI Taxonomy" id="1076179"/>
    <lineage>
        <taxon>unclassified sequences</taxon>
        <taxon>metagenomes</taxon>
        <taxon>ecological metagenomes</taxon>
    </lineage>
</organism>
<gene>
    <name evidence="1" type="ORF">SDC9_136603</name>
</gene>
<evidence type="ECO:0000313" key="1">
    <source>
        <dbReference type="EMBL" id="MPM89494.1"/>
    </source>
</evidence>
<reference evidence="1" key="1">
    <citation type="submission" date="2019-08" db="EMBL/GenBank/DDBJ databases">
        <authorList>
            <person name="Kucharzyk K."/>
            <person name="Murdoch R.W."/>
            <person name="Higgins S."/>
            <person name="Loffler F."/>
        </authorList>
    </citation>
    <scope>NUCLEOTIDE SEQUENCE</scope>
</reference>
<dbReference type="AlphaFoldDB" id="A0A645DJ57"/>
<accession>A0A645DJ57</accession>